<comment type="caution">
    <text evidence="5">The sequence shown here is derived from an EMBL/GenBank/DDBJ whole genome shotgun (WGS) entry which is preliminary data.</text>
</comment>
<dbReference type="Pfam" id="PF07727">
    <property type="entry name" value="RVT_2"/>
    <property type="match status" value="2"/>
</dbReference>
<keyword evidence="2" id="KW-0175">Coiled coil</keyword>
<evidence type="ECO:0000259" key="4">
    <source>
        <dbReference type="PROSITE" id="PS50158"/>
    </source>
</evidence>
<dbReference type="InterPro" id="IPR013103">
    <property type="entry name" value="RVT_2"/>
</dbReference>
<feature type="compositionally biased region" description="Pro residues" evidence="3">
    <location>
        <begin position="1145"/>
        <end position="1156"/>
    </location>
</feature>
<proteinExistence type="predicted"/>
<dbReference type="InterPro" id="IPR043502">
    <property type="entry name" value="DNA/RNA_pol_sf"/>
</dbReference>
<name>A0A699H0G5_TANCI</name>
<accession>A0A699H0G5</accession>
<reference evidence="5" key="1">
    <citation type="journal article" date="2019" name="Sci. Rep.">
        <title>Draft genome of Tanacetum cinerariifolium, the natural source of mosquito coil.</title>
        <authorList>
            <person name="Yamashiro T."/>
            <person name="Shiraishi A."/>
            <person name="Satake H."/>
            <person name="Nakayama K."/>
        </authorList>
    </citation>
    <scope>NUCLEOTIDE SEQUENCE</scope>
</reference>
<dbReference type="GO" id="GO:0008270">
    <property type="term" value="F:zinc ion binding"/>
    <property type="evidence" value="ECO:0007669"/>
    <property type="project" value="UniProtKB-KW"/>
</dbReference>
<dbReference type="Gene3D" id="4.10.60.10">
    <property type="entry name" value="Zinc finger, CCHC-type"/>
    <property type="match status" value="1"/>
</dbReference>
<sequence>IVNGDAPAPIASVSGGVEAVIPPKTTAKKIARMNGLKAKRRCKSEVAEKSTTSLEHSYPDHAKQVSMLTMRVNRFIKKIRKNLNSNGKETVGFDKTKVECYNCHRRGHFARECKAPRSQGNINRDNTRRVVPLETPANALVVIDGMGYNWSYQAKEGLVDFALMAFLSSGSSSLDTEVRDNSITEPKNKLEESLKEKDDLKLKLEKFETSSKNLTNLINSQLSSKDKTGLGYDHQLTKIDLSNKSDVFESASDSSVNESEEDNNQANYRYKAGLDDSIFKSAISKPITSVHETETSTSKTIKESMEKPKTIRPSAPIIKDWEFDSDDDCEIRLSIEQNKPSHAKINLVKSDENTRKSVIEQHTYNQAENLGKWNFDSGCSWHMMGNKSFLINYQEIDEGSVAFGGSPKGGGLTSLFVKAIIDESNLWYRRLGHKNFKTMNKVVKGYLVREAVSTACYVQNRVLVTKPHNKTPYELLIGRTQNLDFIKPFGCPVTILNTLDHLGKFEGKANEGFLVGYSVNRKARQEKASDHEYILLSFMPLSTQSLNDKDAGDVPDKGDDDLSKISGIDNQDKTNSNTQNVDTAEPSINTANTNINTGSLNINIVGPNDPSTSTRREEQITKIIRTAYFPIFSLNKNLKRNKKDERGIVIRNKARLVAQGHTQEEDINYDEVFATVERIEAINIFLAYALLIGFIVYQMDVKSAFLYGVIEEEVYVCQPHGSEDPHFLNKVYKDRDDILLVQVYVDDIIFGSTKKSLCDEFEQVMHTRFQMSYIGELTFFLRLQVKQKDDGIFISQDKYVADILKKFDFTTVKIASTPMEPNKTLIKDVEAADVDMHLYRLMIGSLMYLTASRPDIMFAVYARFQVTPKTLYLHDVKRIFRYLKGQPKLGLWYPRDLPFDLEAFFHSQYAEASHDRKSTIGSCQFLGKRLISWQRKKQTIVANYTTKAEYVAAASCCGQVLWIQNQMLDYGVNIMNTKIYIDNESTICIMKNLVFHSKTKHIDIRHHFIRDSYEKKLIQEKVSTAELKLLLLVTVRDNIAEFWTTTKSKTVNDVKQIHAKVNGKTMELGSKKFLMYPRFLQLFLNNQIALEEPFNDVYVTPAHTKKVFTSMKKQNKDFPGTVTPLFATMLVPPVVEGEGSGQPFEPQPPSSTAPPK</sequence>
<keyword evidence="1" id="KW-0862">Zinc</keyword>
<feature type="compositionally biased region" description="Polar residues" evidence="3">
    <location>
        <begin position="573"/>
        <end position="594"/>
    </location>
</feature>
<feature type="compositionally biased region" description="Basic and acidic residues" evidence="3">
    <location>
        <begin position="547"/>
        <end position="563"/>
    </location>
</feature>
<dbReference type="CDD" id="cd09272">
    <property type="entry name" value="RNase_HI_RT_Ty1"/>
    <property type="match status" value="1"/>
</dbReference>
<keyword evidence="1" id="KW-0863">Zinc-finger</keyword>
<dbReference type="AlphaFoldDB" id="A0A699H0G5"/>
<evidence type="ECO:0000313" key="5">
    <source>
        <dbReference type="EMBL" id="GEW98805.1"/>
    </source>
</evidence>
<protein>
    <recommendedName>
        <fullName evidence="4">CCHC-type domain-containing protein</fullName>
    </recommendedName>
</protein>
<feature type="region of interest" description="Disordered" evidence="3">
    <location>
        <begin position="1136"/>
        <end position="1156"/>
    </location>
</feature>
<dbReference type="SUPFAM" id="SSF56672">
    <property type="entry name" value="DNA/RNA polymerases"/>
    <property type="match status" value="1"/>
</dbReference>
<dbReference type="SUPFAM" id="SSF57756">
    <property type="entry name" value="Retrovirus zinc finger-like domains"/>
    <property type="match status" value="1"/>
</dbReference>
<dbReference type="GO" id="GO:0003676">
    <property type="term" value="F:nucleic acid binding"/>
    <property type="evidence" value="ECO:0007669"/>
    <property type="project" value="InterPro"/>
</dbReference>
<dbReference type="PROSITE" id="PS50158">
    <property type="entry name" value="ZF_CCHC"/>
    <property type="match status" value="1"/>
</dbReference>
<evidence type="ECO:0000256" key="1">
    <source>
        <dbReference type="PROSITE-ProRule" id="PRU00047"/>
    </source>
</evidence>
<evidence type="ECO:0000256" key="3">
    <source>
        <dbReference type="SAM" id="MobiDB-lite"/>
    </source>
</evidence>
<gene>
    <name evidence="5" type="ORF">Tci_270781</name>
</gene>
<feature type="coiled-coil region" evidence="2">
    <location>
        <begin position="190"/>
        <end position="217"/>
    </location>
</feature>
<dbReference type="InterPro" id="IPR001878">
    <property type="entry name" value="Znf_CCHC"/>
</dbReference>
<evidence type="ECO:0000256" key="2">
    <source>
        <dbReference type="SAM" id="Coils"/>
    </source>
</evidence>
<dbReference type="EMBL" id="BKCJ010083743">
    <property type="protein sequence ID" value="GEW98805.1"/>
    <property type="molecule type" value="Genomic_DNA"/>
</dbReference>
<feature type="region of interest" description="Disordered" evidence="3">
    <location>
        <begin position="547"/>
        <end position="594"/>
    </location>
</feature>
<organism evidence="5">
    <name type="scientific">Tanacetum cinerariifolium</name>
    <name type="common">Dalmatian daisy</name>
    <name type="synonym">Chrysanthemum cinerariifolium</name>
    <dbReference type="NCBI Taxonomy" id="118510"/>
    <lineage>
        <taxon>Eukaryota</taxon>
        <taxon>Viridiplantae</taxon>
        <taxon>Streptophyta</taxon>
        <taxon>Embryophyta</taxon>
        <taxon>Tracheophyta</taxon>
        <taxon>Spermatophyta</taxon>
        <taxon>Magnoliopsida</taxon>
        <taxon>eudicotyledons</taxon>
        <taxon>Gunneridae</taxon>
        <taxon>Pentapetalae</taxon>
        <taxon>asterids</taxon>
        <taxon>campanulids</taxon>
        <taxon>Asterales</taxon>
        <taxon>Asteraceae</taxon>
        <taxon>Asteroideae</taxon>
        <taxon>Anthemideae</taxon>
        <taxon>Anthemidinae</taxon>
        <taxon>Tanacetum</taxon>
    </lineage>
</organism>
<feature type="domain" description="CCHC-type" evidence="4">
    <location>
        <begin position="100"/>
        <end position="114"/>
    </location>
</feature>
<keyword evidence="1" id="KW-0479">Metal-binding</keyword>
<feature type="non-terminal residue" evidence="5">
    <location>
        <position position="1"/>
    </location>
</feature>
<dbReference type="InterPro" id="IPR036875">
    <property type="entry name" value="Znf_CCHC_sf"/>
</dbReference>
<dbReference type="PANTHER" id="PTHR11439:SF495">
    <property type="entry name" value="REVERSE TRANSCRIPTASE, RNA-DEPENDENT DNA POLYMERASE-RELATED"/>
    <property type="match status" value="1"/>
</dbReference>
<dbReference type="PANTHER" id="PTHR11439">
    <property type="entry name" value="GAG-POL-RELATED RETROTRANSPOSON"/>
    <property type="match status" value="1"/>
</dbReference>
<dbReference type="SMART" id="SM00343">
    <property type="entry name" value="ZnF_C2HC"/>
    <property type="match status" value="1"/>
</dbReference>